<dbReference type="AlphaFoldDB" id="A0A0D1YYX4"/>
<evidence type="ECO:0000256" key="3">
    <source>
        <dbReference type="ARBA" id="ARBA00022630"/>
    </source>
</evidence>
<dbReference type="PANTHER" id="PTHR11530">
    <property type="entry name" value="D-AMINO ACID OXIDASE"/>
    <property type="match status" value="1"/>
</dbReference>
<dbReference type="Pfam" id="PF01266">
    <property type="entry name" value="DAO"/>
    <property type="match status" value="1"/>
</dbReference>
<dbReference type="SUPFAM" id="SSF54373">
    <property type="entry name" value="FAD-linked reductases, C-terminal domain"/>
    <property type="match status" value="1"/>
</dbReference>
<reference evidence="8 9" key="1">
    <citation type="submission" date="2015-01" db="EMBL/GenBank/DDBJ databases">
        <title>The Genome Sequence of Exophiala sideris CBS121828.</title>
        <authorList>
            <consortium name="The Broad Institute Genomics Platform"/>
            <person name="Cuomo C."/>
            <person name="de Hoog S."/>
            <person name="Gorbushina A."/>
            <person name="Stielow B."/>
            <person name="Teixiera M."/>
            <person name="Abouelleil A."/>
            <person name="Chapman S.B."/>
            <person name="Priest M."/>
            <person name="Young S.K."/>
            <person name="Wortman J."/>
            <person name="Nusbaum C."/>
            <person name="Birren B."/>
        </authorList>
    </citation>
    <scope>NUCLEOTIDE SEQUENCE [LARGE SCALE GENOMIC DNA]</scope>
    <source>
        <strain evidence="8 9">CBS 121828</strain>
    </source>
</reference>
<dbReference type="GO" id="GO:0019478">
    <property type="term" value="P:D-amino acid catabolic process"/>
    <property type="evidence" value="ECO:0007669"/>
    <property type="project" value="TreeGrafter"/>
</dbReference>
<keyword evidence="4 6" id="KW-0274">FAD</keyword>
<sequence>MVATKCDIVVVGAGIVGLACSLLLADKGYNVVVVARDFPGDETTAFASPWAGALLAPYPGGSMEMQKRSLEFYQKLAKDKPHVGLSSIAITEFYDDREGESSIWYRTLFDDFKFLTKDKLLKSAKIGFTYTTQVINPVYFLPWLVMELVQRGVQMVREEVVDLETLRQQRSAWVVVNATGLGARQLARDEQVHSVRGQTMFVKSSFDRVVIFQGSEYTYVIPRQHSGGVILGGVSEPNSTDRRVSQPTKKDILRRVNSLTNGAFHDLDLDRDVIRDIVGFRPARHGGIRVERTARVVHAYGAGGLGYLYAFGMADSVCEIVRGMAKEVSAKL</sequence>
<gene>
    <name evidence="8" type="ORF">PV11_03352</name>
</gene>
<dbReference type="PIRSF" id="PIRSF000189">
    <property type="entry name" value="D-aa_oxidase"/>
    <property type="match status" value="1"/>
</dbReference>
<dbReference type="PROSITE" id="PS00677">
    <property type="entry name" value="DAO"/>
    <property type="match status" value="1"/>
</dbReference>
<evidence type="ECO:0000256" key="5">
    <source>
        <dbReference type="ARBA" id="ARBA00023002"/>
    </source>
</evidence>
<dbReference type="InterPro" id="IPR006076">
    <property type="entry name" value="FAD-dep_OxRdtase"/>
</dbReference>
<evidence type="ECO:0000256" key="4">
    <source>
        <dbReference type="ARBA" id="ARBA00022827"/>
    </source>
</evidence>
<protein>
    <recommendedName>
        <fullName evidence="7">FAD dependent oxidoreductase domain-containing protein</fullName>
    </recommendedName>
</protein>
<name>A0A0D1YYX4_9EURO</name>
<dbReference type="PROSITE" id="PS51257">
    <property type="entry name" value="PROKAR_LIPOPROTEIN"/>
    <property type="match status" value="1"/>
</dbReference>
<dbReference type="HOGENOM" id="CLU_034311_3_0_1"/>
<keyword evidence="5" id="KW-0560">Oxidoreductase</keyword>
<evidence type="ECO:0000313" key="9">
    <source>
        <dbReference type="Proteomes" id="UP000053599"/>
    </source>
</evidence>
<feature type="binding site" evidence="6">
    <location>
        <position position="160"/>
    </location>
    <ligand>
        <name>FAD</name>
        <dbReference type="ChEBI" id="CHEBI:57692"/>
    </ligand>
</feature>
<comment type="cofactor">
    <cofactor evidence="1 6">
        <name>FAD</name>
        <dbReference type="ChEBI" id="CHEBI:57692"/>
    </cofactor>
</comment>
<keyword evidence="3" id="KW-0285">Flavoprotein</keyword>
<feature type="binding site" evidence="6">
    <location>
        <position position="219"/>
    </location>
    <ligand>
        <name>D-dopa</name>
        <dbReference type="ChEBI" id="CHEBI:149689"/>
    </ligand>
</feature>
<feature type="binding site" evidence="6">
    <location>
        <position position="304"/>
    </location>
    <ligand>
        <name>D-dopa</name>
        <dbReference type="ChEBI" id="CHEBI:149689"/>
    </ligand>
</feature>
<dbReference type="InterPro" id="IPR006181">
    <property type="entry name" value="D-amino_acid_oxidase_CS"/>
</dbReference>
<evidence type="ECO:0000313" key="8">
    <source>
        <dbReference type="EMBL" id="KIV87832.1"/>
    </source>
</evidence>
<feature type="binding site" evidence="6">
    <location>
        <position position="179"/>
    </location>
    <ligand>
        <name>FAD</name>
        <dbReference type="ChEBI" id="CHEBI:57692"/>
    </ligand>
</feature>
<evidence type="ECO:0000256" key="1">
    <source>
        <dbReference type="ARBA" id="ARBA00001974"/>
    </source>
</evidence>
<dbReference type="GO" id="GO:0005737">
    <property type="term" value="C:cytoplasm"/>
    <property type="evidence" value="ECO:0007669"/>
    <property type="project" value="TreeGrafter"/>
</dbReference>
<dbReference type="GO" id="GO:0071949">
    <property type="term" value="F:FAD binding"/>
    <property type="evidence" value="ECO:0007669"/>
    <property type="project" value="InterPro"/>
</dbReference>
<dbReference type="OrthoDB" id="2015447at2759"/>
<dbReference type="Gene3D" id="3.30.9.10">
    <property type="entry name" value="D-Amino Acid Oxidase, subunit A, domain 2"/>
    <property type="match status" value="1"/>
</dbReference>
<evidence type="ECO:0000256" key="2">
    <source>
        <dbReference type="ARBA" id="ARBA00006730"/>
    </source>
</evidence>
<accession>A0A0D1YYX4</accession>
<evidence type="ECO:0000256" key="6">
    <source>
        <dbReference type="PIRSR" id="PIRSR000189-1"/>
    </source>
</evidence>
<dbReference type="EMBL" id="KN846951">
    <property type="protein sequence ID" value="KIV87832.1"/>
    <property type="molecule type" value="Genomic_DNA"/>
</dbReference>
<feature type="binding site" evidence="6">
    <location>
        <position position="281"/>
    </location>
    <ligand>
        <name>D-dopa</name>
        <dbReference type="ChEBI" id="CHEBI:149689"/>
    </ligand>
</feature>
<dbReference type="SUPFAM" id="SSF51971">
    <property type="entry name" value="Nucleotide-binding domain"/>
    <property type="match status" value="1"/>
</dbReference>
<dbReference type="InterPro" id="IPR023209">
    <property type="entry name" value="DAO"/>
</dbReference>
<dbReference type="STRING" id="1016849.A0A0D1YYX4"/>
<dbReference type="Gene3D" id="3.40.50.720">
    <property type="entry name" value="NAD(P)-binding Rossmann-like Domain"/>
    <property type="match status" value="1"/>
</dbReference>
<proteinExistence type="inferred from homology"/>
<evidence type="ECO:0000259" key="7">
    <source>
        <dbReference type="Pfam" id="PF01266"/>
    </source>
</evidence>
<dbReference type="GO" id="GO:0003884">
    <property type="term" value="F:D-amino-acid oxidase activity"/>
    <property type="evidence" value="ECO:0007669"/>
    <property type="project" value="InterPro"/>
</dbReference>
<dbReference type="Proteomes" id="UP000053599">
    <property type="component" value="Unassembled WGS sequence"/>
</dbReference>
<dbReference type="PANTHER" id="PTHR11530:SF11">
    <property type="entry name" value="D-ASPARTATE OXIDASE"/>
    <property type="match status" value="1"/>
</dbReference>
<comment type="similarity">
    <text evidence="2">Belongs to the DAMOX/DASOX family.</text>
</comment>
<feature type="domain" description="FAD dependent oxidoreductase" evidence="7">
    <location>
        <begin position="7"/>
        <end position="319"/>
    </location>
</feature>
<organism evidence="8 9">
    <name type="scientific">Exophiala sideris</name>
    <dbReference type="NCBI Taxonomy" id="1016849"/>
    <lineage>
        <taxon>Eukaryota</taxon>
        <taxon>Fungi</taxon>
        <taxon>Dikarya</taxon>
        <taxon>Ascomycota</taxon>
        <taxon>Pezizomycotina</taxon>
        <taxon>Eurotiomycetes</taxon>
        <taxon>Chaetothyriomycetidae</taxon>
        <taxon>Chaetothyriales</taxon>
        <taxon>Herpotrichiellaceae</taxon>
        <taxon>Exophiala</taxon>
    </lineage>
</organism>